<keyword evidence="9" id="KW-0694">RNA-binding</keyword>
<keyword evidence="8" id="KW-0810">Translation regulation</keyword>
<evidence type="ECO:0000256" key="7">
    <source>
        <dbReference type="ARBA" id="ARBA00022816"/>
    </source>
</evidence>
<dbReference type="GO" id="GO:0051028">
    <property type="term" value="P:mRNA transport"/>
    <property type="evidence" value="ECO:0007669"/>
    <property type="project" value="UniProtKB-KW"/>
</dbReference>
<feature type="region of interest" description="Disordered" evidence="13">
    <location>
        <begin position="1"/>
        <end position="185"/>
    </location>
</feature>
<dbReference type="Pfam" id="PF09405">
    <property type="entry name" value="Btz"/>
    <property type="match status" value="1"/>
</dbReference>
<evidence type="ECO:0000256" key="10">
    <source>
        <dbReference type="ARBA" id="ARBA00023161"/>
    </source>
</evidence>
<reference evidence="15" key="1">
    <citation type="journal article" date="2020" name="Stud. Mycol.">
        <title>101 Dothideomycetes genomes: a test case for predicting lifestyles and emergence of pathogens.</title>
        <authorList>
            <person name="Haridas S."/>
            <person name="Albert R."/>
            <person name="Binder M."/>
            <person name="Bloem J."/>
            <person name="Labutti K."/>
            <person name="Salamov A."/>
            <person name="Andreopoulos B."/>
            <person name="Baker S."/>
            <person name="Barry K."/>
            <person name="Bills G."/>
            <person name="Bluhm B."/>
            <person name="Cannon C."/>
            <person name="Castanera R."/>
            <person name="Culley D."/>
            <person name="Daum C."/>
            <person name="Ezra D."/>
            <person name="Gonzalez J."/>
            <person name="Henrissat B."/>
            <person name="Kuo A."/>
            <person name="Liang C."/>
            <person name="Lipzen A."/>
            <person name="Lutzoni F."/>
            <person name="Magnuson J."/>
            <person name="Mondo S."/>
            <person name="Nolan M."/>
            <person name="Ohm R."/>
            <person name="Pangilinan J."/>
            <person name="Park H.-J."/>
            <person name="Ramirez L."/>
            <person name="Alfaro M."/>
            <person name="Sun H."/>
            <person name="Tritt A."/>
            <person name="Yoshinaga Y."/>
            <person name="Zwiers L.-H."/>
            <person name="Turgeon B."/>
            <person name="Goodwin S."/>
            <person name="Spatafora J."/>
            <person name="Crous P."/>
            <person name="Grigoriev I."/>
        </authorList>
    </citation>
    <scope>NUCLEOTIDE SEQUENCE</scope>
    <source>
        <strain evidence="15">CBS 113389</strain>
    </source>
</reference>
<feature type="compositionally biased region" description="Acidic residues" evidence="13">
    <location>
        <begin position="19"/>
        <end position="35"/>
    </location>
</feature>
<dbReference type="GO" id="GO:0035145">
    <property type="term" value="C:exon-exon junction complex"/>
    <property type="evidence" value="ECO:0007669"/>
    <property type="project" value="InterPro"/>
</dbReference>
<comment type="similarity">
    <text evidence="3">Belongs to the CASC3 family.</text>
</comment>
<evidence type="ECO:0000256" key="8">
    <source>
        <dbReference type="ARBA" id="ARBA00022845"/>
    </source>
</evidence>
<feature type="region of interest" description="Disordered" evidence="13">
    <location>
        <begin position="226"/>
        <end position="272"/>
    </location>
</feature>
<keyword evidence="7" id="KW-0509">mRNA transport</keyword>
<dbReference type="AlphaFoldDB" id="A0A6A6PRE8"/>
<evidence type="ECO:0000256" key="2">
    <source>
        <dbReference type="ARBA" id="ARBA00004496"/>
    </source>
</evidence>
<dbReference type="RefSeq" id="XP_033589278.1">
    <property type="nucleotide sequence ID" value="XM_033738113.1"/>
</dbReference>
<feature type="domain" description="Btz" evidence="14">
    <location>
        <begin position="135"/>
        <end position="250"/>
    </location>
</feature>
<feature type="region of interest" description="Disordered" evidence="13">
    <location>
        <begin position="668"/>
        <end position="706"/>
    </location>
</feature>
<evidence type="ECO:0000256" key="11">
    <source>
        <dbReference type="ARBA" id="ARBA00023187"/>
    </source>
</evidence>
<evidence type="ECO:0000256" key="12">
    <source>
        <dbReference type="ARBA" id="ARBA00023242"/>
    </source>
</evidence>
<dbReference type="GO" id="GO:0006417">
    <property type="term" value="P:regulation of translation"/>
    <property type="evidence" value="ECO:0007669"/>
    <property type="project" value="UniProtKB-KW"/>
</dbReference>
<evidence type="ECO:0000256" key="4">
    <source>
        <dbReference type="ARBA" id="ARBA00022448"/>
    </source>
</evidence>
<dbReference type="GO" id="GO:0006397">
    <property type="term" value="P:mRNA processing"/>
    <property type="evidence" value="ECO:0007669"/>
    <property type="project" value="UniProtKB-KW"/>
</dbReference>
<keyword evidence="11" id="KW-0508">mRNA splicing</keyword>
<keyword evidence="12" id="KW-0539">Nucleus</keyword>
<dbReference type="GO" id="GO:0008380">
    <property type="term" value="P:RNA splicing"/>
    <property type="evidence" value="ECO:0007669"/>
    <property type="project" value="UniProtKB-KW"/>
</dbReference>
<evidence type="ECO:0000256" key="6">
    <source>
        <dbReference type="ARBA" id="ARBA00022664"/>
    </source>
</evidence>
<dbReference type="OrthoDB" id="5413466at2759"/>
<sequence>MAAGRTVRSLVGRRRRADEEEEDDDGPAALEEDSQSEASVLSDAEDDEGEEGSVEGPPDTEAGVAATAATAPKDLPSSPSSKSRKPRKPRNKDVKSGNESLAEPHQTAASFKPMADTRAMMNGLSIGEDAQGQDAVDFESGQSAAPPSAIPSAPNGHPARAVDQQRREHEEYRRKRDADPAFIPNRGNFFMHDTRGQNNGQGPPLRGAWQARNVERGAEQPWKHDLHDTINEDPQTTPSAQVHPHAPRDDRFDSTRLFPKASAPVNPDQSRRVSFSTTKLVGTVRIQVALAGSKAPVTFSEVPWRQYTRLPDHRPPLRRDKPVRVSLPGHTQRYVFPSPERSFIFIPRQNRPNQSGYHRGSYQRSVGGHGYSSRRTSMYGGSLYSGSVAPSRRSSMAGIAREAAFSPVSSIAGMGASRSRIGQGSQQFSGVSTPIGPLSGHQTPIGMMQMHSYPPPQQPAHFGTPTTTVHQPRPQKTISVSGIEPPPSQQGDAQPFRNQLPAHMHELQQPAPPPAPYFSPQHLVSPPQLQAGTPLTGIPEQAIHAPTFQPPPFGQAAYYAPYGAPPPQTYYYPQSAPHSYAQMPMYPMGAQHGYMVGAHGQQMPQQQHPHHHQHSLPQPSSSVPNDVQRAPSGMVAHESNGMVYYVPASEAQQSEQYQPAEGFVPTYAMPGLPPPTPAPEGSMEYYYPPVRSGGQDGAYFSGQPQQ</sequence>
<protein>
    <submittedName>
        <fullName evidence="15">CASC3/Barentsz eIF4AIII binding-domain-containing protein</fullName>
    </submittedName>
</protein>
<dbReference type="GO" id="GO:0000184">
    <property type="term" value="P:nuclear-transcribed mRNA catabolic process, nonsense-mediated decay"/>
    <property type="evidence" value="ECO:0007669"/>
    <property type="project" value="UniProtKB-KW"/>
</dbReference>
<feature type="compositionally biased region" description="Low complexity" evidence="13">
    <location>
        <begin position="143"/>
        <end position="154"/>
    </location>
</feature>
<feature type="region of interest" description="Disordered" evidence="13">
    <location>
        <begin position="350"/>
        <end position="371"/>
    </location>
</feature>
<evidence type="ECO:0000256" key="13">
    <source>
        <dbReference type="SAM" id="MobiDB-lite"/>
    </source>
</evidence>
<evidence type="ECO:0000256" key="5">
    <source>
        <dbReference type="ARBA" id="ARBA00022490"/>
    </source>
</evidence>
<feature type="compositionally biased region" description="Low complexity" evidence="13">
    <location>
        <begin position="1"/>
        <end position="10"/>
    </location>
</feature>
<organism evidence="15 16">
    <name type="scientific">Neohortaea acidophila</name>
    <dbReference type="NCBI Taxonomy" id="245834"/>
    <lineage>
        <taxon>Eukaryota</taxon>
        <taxon>Fungi</taxon>
        <taxon>Dikarya</taxon>
        <taxon>Ascomycota</taxon>
        <taxon>Pezizomycotina</taxon>
        <taxon>Dothideomycetes</taxon>
        <taxon>Dothideomycetidae</taxon>
        <taxon>Mycosphaerellales</taxon>
        <taxon>Teratosphaeriaceae</taxon>
        <taxon>Neohortaea</taxon>
    </lineage>
</organism>
<keyword evidence="6" id="KW-0507">mRNA processing</keyword>
<feature type="compositionally biased region" description="Low complexity" evidence="13">
    <location>
        <begin position="65"/>
        <end position="81"/>
    </location>
</feature>
<keyword evidence="16" id="KW-1185">Reference proteome</keyword>
<dbReference type="GO" id="GO:0003729">
    <property type="term" value="F:mRNA binding"/>
    <property type="evidence" value="ECO:0007669"/>
    <property type="project" value="InterPro"/>
</dbReference>
<dbReference type="GO" id="GO:0005737">
    <property type="term" value="C:cytoplasm"/>
    <property type="evidence" value="ECO:0007669"/>
    <property type="project" value="UniProtKB-SubCell"/>
</dbReference>
<dbReference type="Proteomes" id="UP000799767">
    <property type="component" value="Unassembled WGS sequence"/>
</dbReference>
<evidence type="ECO:0000313" key="16">
    <source>
        <dbReference type="Proteomes" id="UP000799767"/>
    </source>
</evidence>
<dbReference type="InterPro" id="IPR018545">
    <property type="entry name" value="Btz_dom"/>
</dbReference>
<dbReference type="EMBL" id="MU001636">
    <property type="protein sequence ID" value="KAF2482708.1"/>
    <property type="molecule type" value="Genomic_DNA"/>
</dbReference>
<feature type="compositionally biased region" description="Acidic residues" evidence="13">
    <location>
        <begin position="43"/>
        <end position="53"/>
    </location>
</feature>
<evidence type="ECO:0000256" key="1">
    <source>
        <dbReference type="ARBA" id="ARBA00004123"/>
    </source>
</evidence>
<accession>A0A6A6PRE8</accession>
<dbReference type="SMART" id="SM01044">
    <property type="entry name" value="Btz"/>
    <property type="match status" value="1"/>
</dbReference>
<feature type="compositionally biased region" description="Basic and acidic residues" evidence="13">
    <location>
        <begin position="163"/>
        <end position="179"/>
    </location>
</feature>
<keyword evidence="5" id="KW-0963">Cytoplasm</keyword>
<dbReference type="GeneID" id="54479115"/>
<keyword evidence="10" id="KW-0866">Nonsense-mediated mRNA decay</keyword>
<evidence type="ECO:0000256" key="3">
    <source>
        <dbReference type="ARBA" id="ARBA00009548"/>
    </source>
</evidence>
<name>A0A6A6PRE8_9PEZI</name>
<comment type="subcellular location">
    <subcellularLocation>
        <location evidence="2">Cytoplasm</location>
    </subcellularLocation>
    <subcellularLocation>
        <location evidence="1">Nucleus</location>
    </subcellularLocation>
</comment>
<gene>
    <name evidence="15" type="ORF">BDY17DRAFT_346751</name>
</gene>
<evidence type="ECO:0000259" key="14">
    <source>
        <dbReference type="SMART" id="SM01044"/>
    </source>
</evidence>
<keyword evidence="4" id="KW-0813">Transport</keyword>
<feature type="compositionally biased region" description="Polar residues" evidence="13">
    <location>
        <begin position="464"/>
        <end position="480"/>
    </location>
</feature>
<feature type="region of interest" description="Disordered" evidence="13">
    <location>
        <begin position="460"/>
        <end position="496"/>
    </location>
</feature>
<evidence type="ECO:0000313" key="15">
    <source>
        <dbReference type="EMBL" id="KAF2482708.1"/>
    </source>
</evidence>
<evidence type="ECO:0000256" key="9">
    <source>
        <dbReference type="ARBA" id="ARBA00022884"/>
    </source>
</evidence>
<proteinExistence type="inferred from homology"/>
<feature type="region of interest" description="Disordered" evidence="13">
    <location>
        <begin position="600"/>
        <end position="631"/>
    </location>
</feature>